<proteinExistence type="predicted"/>
<organism evidence="2 3">
    <name type="scientific">Phytophthora cactorum</name>
    <dbReference type="NCBI Taxonomy" id="29920"/>
    <lineage>
        <taxon>Eukaryota</taxon>
        <taxon>Sar</taxon>
        <taxon>Stramenopiles</taxon>
        <taxon>Oomycota</taxon>
        <taxon>Peronosporomycetes</taxon>
        <taxon>Peronosporales</taxon>
        <taxon>Peronosporaceae</taxon>
        <taxon>Phytophthora</taxon>
    </lineage>
</organism>
<accession>A0A8T1ECJ3</accession>
<dbReference type="Gene3D" id="1.10.340.70">
    <property type="match status" value="1"/>
</dbReference>
<dbReference type="InterPro" id="IPR050951">
    <property type="entry name" value="Retrovirus_Pol_polyprotein"/>
</dbReference>
<dbReference type="GO" id="GO:0003676">
    <property type="term" value="F:nucleic acid binding"/>
    <property type="evidence" value="ECO:0007669"/>
    <property type="project" value="InterPro"/>
</dbReference>
<evidence type="ECO:0000313" key="3">
    <source>
        <dbReference type="Proteomes" id="UP000736787"/>
    </source>
</evidence>
<dbReference type="VEuPathDB" id="FungiDB:PC110_g21731"/>
<dbReference type="AlphaFoldDB" id="A0A8T1ECJ3"/>
<dbReference type="InterPro" id="IPR012337">
    <property type="entry name" value="RNaseH-like_sf"/>
</dbReference>
<dbReference type="InterPro" id="IPR001584">
    <property type="entry name" value="Integrase_cat-core"/>
</dbReference>
<gene>
    <name evidence="2" type="ORF">PC117_g2806</name>
</gene>
<dbReference type="Proteomes" id="UP000736787">
    <property type="component" value="Unassembled WGS sequence"/>
</dbReference>
<dbReference type="EMBL" id="RCMK01000037">
    <property type="protein sequence ID" value="KAG2952444.1"/>
    <property type="molecule type" value="Genomic_DNA"/>
</dbReference>
<reference evidence="2" key="1">
    <citation type="submission" date="2018-10" db="EMBL/GenBank/DDBJ databases">
        <title>Effector identification in a new, highly contiguous assembly of the strawberry crown rot pathogen Phytophthora cactorum.</title>
        <authorList>
            <person name="Armitage A.D."/>
            <person name="Nellist C.F."/>
            <person name="Bates H."/>
            <person name="Vickerstaff R.J."/>
            <person name="Harrison R.J."/>
        </authorList>
    </citation>
    <scope>NUCLEOTIDE SEQUENCE</scope>
    <source>
        <strain evidence="2">4040</strain>
    </source>
</reference>
<dbReference type="PANTHER" id="PTHR37984">
    <property type="entry name" value="PROTEIN CBG26694"/>
    <property type="match status" value="1"/>
</dbReference>
<dbReference type="GO" id="GO:0015074">
    <property type="term" value="P:DNA integration"/>
    <property type="evidence" value="ECO:0007669"/>
    <property type="project" value="InterPro"/>
</dbReference>
<evidence type="ECO:0000259" key="1">
    <source>
        <dbReference type="PROSITE" id="PS50994"/>
    </source>
</evidence>
<protein>
    <recommendedName>
        <fullName evidence="1">Integrase catalytic domain-containing protein</fullName>
    </recommendedName>
</protein>
<dbReference type="InterPro" id="IPR041588">
    <property type="entry name" value="Integrase_H2C2"/>
</dbReference>
<sequence length="356" mass="40367">MARWLPFFAEYNFEVKYKPGRLNVEADALSRRPDYDLAHVTTVTSSVPDSIRAAYAHDDMCVALLRALGSEEFKTSGNDFAYPKNEPRVVVPHDENLKYRTLYEVHNTPVGGDLGREKTYGSVSTMYWWPKLYNWVGTYVRTCETINGRSPRRMRQRRWRDKAGNTCFVVFVDRLSKMDHLAVVPDTIDGEGTALLFLDQVFRQHGLPEAILSDRDAHFTAKFWKSLFQVLGIRLDMSTADHPQTDGQTERVNRVVVDILRSVCAETPRRWSEVLPLVEFALNNAVHASTGFTPFYVNGLANPRVPLTPPRRDSGLSGGGISVRLADISSIAVRTQDDDFCLFETERLAPSARRYG</sequence>
<name>A0A8T1ECJ3_9STRA</name>
<dbReference type="PANTHER" id="PTHR37984:SF5">
    <property type="entry name" value="PROTEIN NYNRIN-LIKE"/>
    <property type="match status" value="1"/>
</dbReference>
<dbReference type="PROSITE" id="PS50994">
    <property type="entry name" value="INTEGRASE"/>
    <property type="match status" value="1"/>
</dbReference>
<dbReference type="Gene3D" id="3.30.420.10">
    <property type="entry name" value="Ribonuclease H-like superfamily/Ribonuclease H"/>
    <property type="match status" value="1"/>
</dbReference>
<comment type="caution">
    <text evidence="2">The sequence shown here is derived from an EMBL/GenBank/DDBJ whole genome shotgun (WGS) entry which is preliminary data.</text>
</comment>
<dbReference type="Pfam" id="PF17921">
    <property type="entry name" value="Integrase_H2C2"/>
    <property type="match status" value="1"/>
</dbReference>
<feature type="domain" description="Integrase catalytic" evidence="1">
    <location>
        <begin position="147"/>
        <end position="302"/>
    </location>
</feature>
<dbReference type="InterPro" id="IPR036397">
    <property type="entry name" value="RNaseH_sf"/>
</dbReference>
<evidence type="ECO:0000313" key="2">
    <source>
        <dbReference type="EMBL" id="KAG2952444.1"/>
    </source>
</evidence>
<dbReference type="SUPFAM" id="SSF53098">
    <property type="entry name" value="Ribonuclease H-like"/>
    <property type="match status" value="1"/>
</dbReference>